<accession>I4D7M3</accession>
<dbReference type="KEGG" id="dai:Desaci_2885"/>
<name>I4D7M3_DESAJ</name>
<proteinExistence type="predicted"/>
<reference evidence="1 2" key="1">
    <citation type="journal article" date="2012" name="J. Bacteriol.">
        <title>Complete genome sequences of Desulfosporosinus orientis DSM765T, Desulfosporosinus youngiae DSM17734T, Desulfosporosinus meridiei DSM13257T, and Desulfosporosinus acidiphilus DSM22704T.</title>
        <authorList>
            <person name="Pester M."/>
            <person name="Brambilla E."/>
            <person name="Alazard D."/>
            <person name="Rattei T."/>
            <person name="Weinmaier T."/>
            <person name="Han J."/>
            <person name="Lucas S."/>
            <person name="Lapidus A."/>
            <person name="Cheng J.F."/>
            <person name="Goodwin L."/>
            <person name="Pitluck S."/>
            <person name="Peters L."/>
            <person name="Ovchinnikova G."/>
            <person name="Teshima H."/>
            <person name="Detter J.C."/>
            <person name="Han C.S."/>
            <person name="Tapia R."/>
            <person name="Land M.L."/>
            <person name="Hauser L."/>
            <person name="Kyrpides N.C."/>
            <person name="Ivanova N.N."/>
            <person name="Pagani I."/>
            <person name="Huntmann M."/>
            <person name="Wei C.L."/>
            <person name="Davenport K.W."/>
            <person name="Daligault H."/>
            <person name="Chain P.S."/>
            <person name="Chen A."/>
            <person name="Mavromatis K."/>
            <person name="Markowitz V."/>
            <person name="Szeto E."/>
            <person name="Mikhailova N."/>
            <person name="Pati A."/>
            <person name="Wagner M."/>
            <person name="Woyke T."/>
            <person name="Ollivier B."/>
            <person name="Klenk H.P."/>
            <person name="Spring S."/>
            <person name="Loy A."/>
        </authorList>
    </citation>
    <scope>NUCLEOTIDE SEQUENCE [LARGE SCALE GENOMIC DNA]</scope>
    <source>
        <strain evidence="2">DSM 22704 / JCM 16185 / SJ4</strain>
    </source>
</reference>
<dbReference type="Proteomes" id="UP000002892">
    <property type="component" value="Chromosome"/>
</dbReference>
<dbReference type="HOGENOM" id="CLU_2824032_0_0_9"/>
<evidence type="ECO:0000313" key="1">
    <source>
        <dbReference type="EMBL" id="AFM41797.1"/>
    </source>
</evidence>
<sequence length="66" mass="7562">MKEEVECVHCGKKNKKELWCITTAYALTMNSEEVIKRNNPSLVFFCPSCGLPNSQKNEDLEEIPEN</sequence>
<dbReference type="STRING" id="646529.Desaci_2885"/>
<dbReference type="RefSeq" id="WP_014827790.1">
    <property type="nucleotide sequence ID" value="NC_018068.1"/>
</dbReference>
<gene>
    <name evidence="1" type="ordered locus">Desaci_2885</name>
</gene>
<dbReference type="EMBL" id="CP003639">
    <property type="protein sequence ID" value="AFM41797.1"/>
    <property type="molecule type" value="Genomic_DNA"/>
</dbReference>
<dbReference type="OrthoDB" id="9906839at2"/>
<dbReference type="AlphaFoldDB" id="I4D7M3"/>
<evidence type="ECO:0000313" key="2">
    <source>
        <dbReference type="Proteomes" id="UP000002892"/>
    </source>
</evidence>
<organism evidence="1 2">
    <name type="scientific">Desulfosporosinus acidiphilus (strain DSM 22704 / JCM 16185 / SJ4)</name>
    <dbReference type="NCBI Taxonomy" id="646529"/>
    <lineage>
        <taxon>Bacteria</taxon>
        <taxon>Bacillati</taxon>
        <taxon>Bacillota</taxon>
        <taxon>Clostridia</taxon>
        <taxon>Eubacteriales</taxon>
        <taxon>Desulfitobacteriaceae</taxon>
        <taxon>Desulfosporosinus</taxon>
    </lineage>
</organism>
<protein>
    <submittedName>
        <fullName evidence="1">Uncharacterized protein</fullName>
    </submittedName>
</protein>
<keyword evidence="2" id="KW-1185">Reference proteome</keyword>